<dbReference type="EMBL" id="CAJVPY010006288">
    <property type="protein sequence ID" value="CAG8659817.1"/>
    <property type="molecule type" value="Genomic_DNA"/>
</dbReference>
<gene>
    <name evidence="1" type="ORF">DERYTH_LOCUS10649</name>
</gene>
<accession>A0A9N9E288</accession>
<name>A0A9N9E288_9GLOM</name>
<proteinExistence type="predicted"/>
<keyword evidence="2" id="KW-1185">Reference proteome</keyword>
<dbReference type="Proteomes" id="UP000789405">
    <property type="component" value="Unassembled WGS sequence"/>
</dbReference>
<evidence type="ECO:0000313" key="1">
    <source>
        <dbReference type="EMBL" id="CAG8659817.1"/>
    </source>
</evidence>
<protein>
    <submittedName>
        <fullName evidence="1">19424_t:CDS:1</fullName>
    </submittedName>
</protein>
<dbReference type="AlphaFoldDB" id="A0A9N9E288"/>
<sequence>MVTNTSLEIEDDNSLFGFMEASSNFEEWPQTFDEFIDWEAYDSIVSWGPIQITEDIKSYMYKKTEKYHSIIIQGPEQKIAPSIEEQYWKEDTKLLQEE</sequence>
<organism evidence="1 2">
    <name type="scientific">Dentiscutata erythropus</name>
    <dbReference type="NCBI Taxonomy" id="1348616"/>
    <lineage>
        <taxon>Eukaryota</taxon>
        <taxon>Fungi</taxon>
        <taxon>Fungi incertae sedis</taxon>
        <taxon>Mucoromycota</taxon>
        <taxon>Glomeromycotina</taxon>
        <taxon>Glomeromycetes</taxon>
        <taxon>Diversisporales</taxon>
        <taxon>Gigasporaceae</taxon>
        <taxon>Dentiscutata</taxon>
    </lineage>
</organism>
<evidence type="ECO:0000313" key="2">
    <source>
        <dbReference type="Proteomes" id="UP000789405"/>
    </source>
</evidence>
<reference evidence="1" key="1">
    <citation type="submission" date="2021-06" db="EMBL/GenBank/DDBJ databases">
        <authorList>
            <person name="Kallberg Y."/>
            <person name="Tangrot J."/>
            <person name="Rosling A."/>
        </authorList>
    </citation>
    <scope>NUCLEOTIDE SEQUENCE</scope>
    <source>
        <strain evidence="1">MA453B</strain>
    </source>
</reference>
<comment type="caution">
    <text evidence="1">The sequence shown here is derived from an EMBL/GenBank/DDBJ whole genome shotgun (WGS) entry which is preliminary data.</text>
</comment>